<feature type="region of interest" description="Disordered" evidence="1">
    <location>
        <begin position="29"/>
        <end position="62"/>
    </location>
</feature>
<keyword evidence="3" id="KW-1185">Reference proteome</keyword>
<evidence type="ECO:0000256" key="1">
    <source>
        <dbReference type="SAM" id="MobiDB-lite"/>
    </source>
</evidence>
<protein>
    <submittedName>
        <fullName evidence="2">Uncharacterized protein</fullName>
    </submittedName>
</protein>
<dbReference type="Proteomes" id="UP001596514">
    <property type="component" value="Unassembled WGS sequence"/>
</dbReference>
<comment type="caution">
    <text evidence="2">The sequence shown here is derived from an EMBL/GenBank/DDBJ whole genome shotgun (WGS) entry which is preliminary data.</text>
</comment>
<gene>
    <name evidence="2" type="ORF">ACFQVD_05905</name>
</gene>
<evidence type="ECO:0000313" key="2">
    <source>
        <dbReference type="EMBL" id="MFC7599641.1"/>
    </source>
</evidence>
<proteinExistence type="predicted"/>
<dbReference type="RefSeq" id="WP_343977981.1">
    <property type="nucleotide sequence ID" value="NZ_BAAAGK010000158.1"/>
</dbReference>
<reference evidence="3" key="1">
    <citation type="journal article" date="2019" name="Int. J. Syst. Evol. Microbiol.">
        <title>The Global Catalogue of Microorganisms (GCM) 10K type strain sequencing project: providing services to taxonomists for standard genome sequencing and annotation.</title>
        <authorList>
            <consortium name="The Broad Institute Genomics Platform"/>
            <consortium name="The Broad Institute Genome Sequencing Center for Infectious Disease"/>
            <person name="Wu L."/>
            <person name="Ma J."/>
        </authorList>
    </citation>
    <scope>NUCLEOTIDE SEQUENCE [LARGE SCALE GENOMIC DNA]</scope>
    <source>
        <strain evidence="3">JCM 10083</strain>
    </source>
</reference>
<sequence>MELGHRRGRASVDALGDDGYGQLIRQGVDRLADRLPTPEDPDSGDGARRRIRSCAAGGLPGR</sequence>
<accession>A0ABW2SVZ5</accession>
<organism evidence="2 3">
    <name type="scientific">Streptosporangium amethystogenes subsp. fukuiense</name>
    <dbReference type="NCBI Taxonomy" id="698418"/>
    <lineage>
        <taxon>Bacteria</taxon>
        <taxon>Bacillati</taxon>
        <taxon>Actinomycetota</taxon>
        <taxon>Actinomycetes</taxon>
        <taxon>Streptosporangiales</taxon>
        <taxon>Streptosporangiaceae</taxon>
        <taxon>Streptosporangium</taxon>
    </lineage>
</organism>
<name>A0ABW2SVZ5_9ACTN</name>
<dbReference type="EMBL" id="JBHTEE010000001">
    <property type="protein sequence ID" value="MFC7599641.1"/>
    <property type="molecule type" value="Genomic_DNA"/>
</dbReference>
<evidence type="ECO:0000313" key="3">
    <source>
        <dbReference type="Proteomes" id="UP001596514"/>
    </source>
</evidence>